<dbReference type="Gene3D" id="3.90.220.20">
    <property type="entry name" value="DNA methylase specificity domains"/>
    <property type="match status" value="2"/>
</dbReference>
<dbReference type="EnsemblBacteria" id="AAM71917">
    <property type="protein sequence ID" value="AAM71917"/>
    <property type="gene ID" value="CT0679"/>
</dbReference>
<dbReference type="InterPro" id="IPR000055">
    <property type="entry name" value="Restrct_endonuc_typeI_TRD"/>
</dbReference>
<dbReference type="REBASE" id="6238">
    <property type="entry name" value="S.CteTII"/>
</dbReference>
<feature type="domain" description="Type I restriction modification DNA specificity" evidence="4">
    <location>
        <begin position="229"/>
        <end position="392"/>
    </location>
</feature>
<proteinExistence type="inferred from homology"/>
<keyword evidence="3" id="KW-0238">DNA-binding</keyword>
<dbReference type="PANTHER" id="PTHR30408:SF13">
    <property type="entry name" value="TYPE I RESTRICTION ENZYME HINDI SPECIFICITY SUBUNIT"/>
    <property type="match status" value="1"/>
</dbReference>
<dbReference type="CDD" id="cd17496">
    <property type="entry name" value="RMtype1_S_BliBORF2384P-TRD1-CR1_like"/>
    <property type="match status" value="1"/>
</dbReference>
<reference evidence="5 6" key="1">
    <citation type="journal article" date="2002" name="Proc. Natl. Acad. Sci. U.S.A.">
        <title>The complete genome sequence of Chlorobium tepidum TLS, a photosynthetic, anaerobic, green-sulfur bacterium.</title>
        <authorList>
            <person name="Eisen J.A."/>
            <person name="Nelson K.E."/>
            <person name="Paulsen I.T."/>
            <person name="Heidelberg J.F."/>
            <person name="Wu M."/>
            <person name="Dodson R.J."/>
            <person name="Deboy R."/>
            <person name="Gwinn M.L."/>
            <person name="Nelson W.C."/>
            <person name="Haft D.H."/>
            <person name="Hickey E.K."/>
            <person name="Peterson J.D."/>
            <person name="Durkin A.S."/>
            <person name="Kolonay J.L."/>
            <person name="Yang F."/>
            <person name="Holt I."/>
            <person name="Umayam L.A."/>
            <person name="Mason T."/>
            <person name="Brenner M."/>
            <person name="Shea T.P."/>
            <person name="Parksey D."/>
            <person name="Nierman W.C."/>
            <person name="Feldblyum T.V."/>
            <person name="Hansen C.L."/>
            <person name="Craven M.B."/>
            <person name="Radune D."/>
            <person name="Vamathevan J."/>
            <person name="Khouri H."/>
            <person name="White O."/>
            <person name="Gruber T.M."/>
            <person name="Ketchum K.A."/>
            <person name="Venter J.C."/>
            <person name="Tettelin H."/>
            <person name="Bryant D.A."/>
            <person name="Fraser C.M."/>
        </authorList>
    </citation>
    <scope>NUCLEOTIDE SEQUENCE [LARGE SCALE GENOMIC DNA]</scope>
    <source>
        <strain evidence="6">ATCC 49652 / DSM 12025 / NBRC 103806 / TLS</strain>
    </source>
</reference>
<dbReference type="GO" id="GO:0009035">
    <property type="term" value="F:type I site-specific deoxyribonuclease activity"/>
    <property type="evidence" value="ECO:0007669"/>
    <property type="project" value="UniProtKB-EC"/>
</dbReference>
<dbReference type="PATRIC" id="fig|194439.7.peg.629"/>
<dbReference type="PANTHER" id="PTHR30408">
    <property type="entry name" value="TYPE-1 RESTRICTION ENZYME ECOKI SPECIFICITY PROTEIN"/>
    <property type="match status" value="1"/>
</dbReference>
<dbReference type="GO" id="GO:0003677">
    <property type="term" value="F:DNA binding"/>
    <property type="evidence" value="ECO:0007669"/>
    <property type="project" value="UniProtKB-KW"/>
</dbReference>
<dbReference type="eggNOG" id="COG0732">
    <property type="taxonomic scope" value="Bacteria"/>
</dbReference>
<keyword evidence="5" id="KW-0378">Hydrolase</keyword>
<organism evidence="5 6">
    <name type="scientific">Chlorobaculum tepidum (strain ATCC 49652 / DSM 12025 / NBRC 103806 / TLS)</name>
    <name type="common">Chlorobium tepidum</name>
    <dbReference type="NCBI Taxonomy" id="194439"/>
    <lineage>
        <taxon>Bacteria</taxon>
        <taxon>Pseudomonadati</taxon>
        <taxon>Chlorobiota</taxon>
        <taxon>Chlorobiia</taxon>
        <taxon>Chlorobiales</taxon>
        <taxon>Chlorobiaceae</taxon>
        <taxon>Chlorobaculum</taxon>
    </lineage>
</organism>
<feature type="domain" description="Type I restriction modification DNA specificity" evidence="4">
    <location>
        <begin position="14"/>
        <end position="174"/>
    </location>
</feature>
<accession>Q8KEK9</accession>
<dbReference type="HOGENOM" id="CLU_021095_2_1_10"/>
<dbReference type="GO" id="GO:0009307">
    <property type="term" value="P:DNA restriction-modification system"/>
    <property type="evidence" value="ECO:0007669"/>
    <property type="project" value="UniProtKB-KW"/>
</dbReference>
<dbReference type="InterPro" id="IPR052021">
    <property type="entry name" value="Type-I_RS_S_subunit"/>
</dbReference>
<name>Q8KEK9_CHLTE</name>
<evidence type="ECO:0000313" key="6">
    <source>
        <dbReference type="Proteomes" id="UP000001007"/>
    </source>
</evidence>
<evidence type="ECO:0000313" key="5">
    <source>
        <dbReference type="EMBL" id="AAM71917.1"/>
    </source>
</evidence>
<dbReference type="Pfam" id="PF01420">
    <property type="entry name" value="Methylase_S"/>
    <property type="match status" value="2"/>
</dbReference>
<dbReference type="KEGG" id="cte:CT0679"/>
<dbReference type="InterPro" id="IPR044946">
    <property type="entry name" value="Restrct_endonuc_typeI_TRD_sf"/>
</dbReference>
<dbReference type="EC" id="3.1.21.3" evidence="5"/>
<comment type="similarity">
    <text evidence="1">Belongs to the type-I restriction system S methylase family.</text>
</comment>
<evidence type="ECO:0000259" key="4">
    <source>
        <dbReference type="Pfam" id="PF01420"/>
    </source>
</evidence>
<dbReference type="AlphaFoldDB" id="Q8KEK9"/>
<protein>
    <submittedName>
        <fullName evidence="5">Type I restriction system specificity protein</fullName>
        <ecNumber evidence="5">3.1.21.3</ecNumber>
    </submittedName>
</protein>
<keyword evidence="2" id="KW-0680">Restriction system</keyword>
<evidence type="ECO:0000256" key="3">
    <source>
        <dbReference type="ARBA" id="ARBA00023125"/>
    </source>
</evidence>
<dbReference type="Proteomes" id="UP000001007">
    <property type="component" value="Chromosome"/>
</dbReference>
<dbReference type="SUPFAM" id="SSF116734">
    <property type="entry name" value="DNA methylase specificity domain"/>
    <property type="match status" value="2"/>
</dbReference>
<sequence length="444" mass="49134">MRRELGMGSEWLGEECEIVMGQSPPSETCNTVGIGIPLLNGPTEFGPHHPSPAQFTTDVRKRAIPGDILFCVRGSTTGRMNWADQEYAIGRGIAAIRHKFKPELQPFVRAVIECYLPELLAQATGSTFPNVSAQQLSNLKWPELAADEQRAIAYILGTLDDKIELNRKQNETLEAMARALFKAWFVDFEPVRAKLEGRWQRGQSLPGLPAHLYDLFPDCLVDSELGEIPEGWEIGSFADVVEIIGGSTPKTSVSEYWGGDIPWFSVVDTPASSDVFVVQTEKSITQSGLNESSARLISKGTTIISARGTVGNLAIAGCDMTFNQSCYALRSKNSLGSYFVFLSAQRMVEQLKAMAHGSVFSTITRQTFEAVQTVLPPENVLQQFERSFASLFDEILNNVNESRTLAKLRDTLLPKLISGELRVNDAKRILARIELDTATQRREQ</sequence>
<dbReference type="CDD" id="cd17243">
    <property type="entry name" value="RMtype1_S_AchA6I-TRD2-CR2_like"/>
    <property type="match status" value="1"/>
</dbReference>
<evidence type="ECO:0000256" key="2">
    <source>
        <dbReference type="ARBA" id="ARBA00022747"/>
    </source>
</evidence>
<dbReference type="OrthoDB" id="597880at2"/>
<evidence type="ECO:0000256" key="1">
    <source>
        <dbReference type="ARBA" id="ARBA00010923"/>
    </source>
</evidence>
<dbReference type="STRING" id="194439.CT0679"/>
<gene>
    <name evidence="5" type="primary">hsdS-1</name>
    <name evidence="5" type="ordered locus">CT0679</name>
</gene>
<dbReference type="EMBL" id="AE006470">
    <property type="protein sequence ID" value="AAM71917.1"/>
    <property type="molecule type" value="Genomic_DNA"/>
</dbReference>
<keyword evidence="6" id="KW-1185">Reference proteome</keyword>